<dbReference type="InterPro" id="IPR058792">
    <property type="entry name" value="Beta-barrel_RND_2"/>
</dbReference>
<gene>
    <name evidence="7" type="ORF">VIBC2010_09262</name>
</gene>
<evidence type="ECO:0000259" key="5">
    <source>
        <dbReference type="Pfam" id="PF25954"/>
    </source>
</evidence>
<evidence type="ECO:0000313" key="8">
    <source>
        <dbReference type="Proteomes" id="UP000002943"/>
    </source>
</evidence>
<proteinExistence type="inferred from homology"/>
<dbReference type="Gene3D" id="2.40.30.170">
    <property type="match status" value="1"/>
</dbReference>
<dbReference type="Gene3D" id="2.40.420.20">
    <property type="match status" value="1"/>
</dbReference>
<dbReference type="SUPFAM" id="SSF111369">
    <property type="entry name" value="HlyD-like secretion proteins"/>
    <property type="match status" value="1"/>
</dbReference>
<dbReference type="Pfam" id="PF25954">
    <property type="entry name" value="Beta-barrel_RND_2"/>
    <property type="match status" value="1"/>
</dbReference>
<dbReference type="eggNOG" id="COG0845">
    <property type="taxonomic scope" value="Bacteria"/>
</dbReference>
<dbReference type="OrthoDB" id="9791520at2"/>
<dbReference type="PANTHER" id="PTHR30469:SF11">
    <property type="entry name" value="BLL4320 PROTEIN"/>
    <property type="match status" value="1"/>
</dbReference>
<feature type="domain" description="CusB-like beta-barrel" evidence="5">
    <location>
        <begin position="192"/>
        <end position="261"/>
    </location>
</feature>
<sequence>MKSSNTLLLAMISTLFACQTLAKDPATAKPVTTEKVRVQTSTAAINEVGKLEPTYSADLTFSAGEKLKALHFQDGDMVKKGQLIAQLDDTQAVAELDKAKSSMGLAESKLNRVLALLKKQPDSMSAQDVEELRQKLNLAKADFRQKESLIQDYKIVAPFDGQLTNFTQSVGSRVEAATPLVSLVKLDPLQVHYSISQSEYGQAKLGQFVSITVDAYPNQSFTGKLDYLAPRVDESSGRVEVHAHIDNPDKRLVPGMFAKVLQKTGQARPEMVISQTAISVDGNQKFVWLVKHNKVSQRSVKLGENKNNGDVSIKSGLSPDDIVVVTGGQNLKDGDMVSIKNSDDKAPQMPLPETKPLPSDTTPINSQPQTNTKQKQATKAVEVHDEAA</sequence>
<dbReference type="PROSITE" id="PS51257">
    <property type="entry name" value="PROKAR_LIPOPROTEIN"/>
    <property type="match status" value="1"/>
</dbReference>
<feature type="chain" id="PRO_5003166627" evidence="3">
    <location>
        <begin position="23"/>
        <end position="388"/>
    </location>
</feature>
<dbReference type="NCBIfam" id="TIGR01730">
    <property type="entry name" value="RND_mfp"/>
    <property type="match status" value="1"/>
</dbReference>
<dbReference type="GO" id="GO:0015562">
    <property type="term" value="F:efflux transmembrane transporter activity"/>
    <property type="evidence" value="ECO:0007669"/>
    <property type="project" value="TreeGrafter"/>
</dbReference>
<dbReference type="InterPro" id="IPR006143">
    <property type="entry name" value="RND_pump_MFP"/>
</dbReference>
<dbReference type="Gene3D" id="2.40.50.100">
    <property type="match status" value="1"/>
</dbReference>
<evidence type="ECO:0000259" key="6">
    <source>
        <dbReference type="Pfam" id="PF25989"/>
    </source>
</evidence>
<dbReference type="PANTHER" id="PTHR30469">
    <property type="entry name" value="MULTIDRUG RESISTANCE PROTEIN MDTA"/>
    <property type="match status" value="1"/>
</dbReference>
<feature type="signal peptide" evidence="3">
    <location>
        <begin position="1"/>
        <end position="22"/>
    </location>
</feature>
<evidence type="ECO:0000313" key="7">
    <source>
        <dbReference type="EMBL" id="EFP98259.1"/>
    </source>
</evidence>
<feature type="compositionally biased region" description="Polar residues" evidence="2">
    <location>
        <begin position="359"/>
        <end position="377"/>
    </location>
</feature>
<feature type="domain" description="Multidrug resistance protein MdtA-like barrel-sandwich hybrid" evidence="4">
    <location>
        <begin position="66"/>
        <end position="182"/>
    </location>
</feature>
<protein>
    <submittedName>
        <fullName evidence="7">Efflux transporter, RND family, MFP subunit</fullName>
    </submittedName>
</protein>
<dbReference type="Gene3D" id="1.10.287.470">
    <property type="entry name" value="Helix hairpin bin"/>
    <property type="match status" value="1"/>
</dbReference>
<dbReference type="STRING" id="796620.VIBC2010_09262"/>
<dbReference type="EMBL" id="AEIU01000014">
    <property type="protein sequence ID" value="EFP98259.1"/>
    <property type="molecule type" value="Genomic_DNA"/>
</dbReference>
<evidence type="ECO:0000256" key="2">
    <source>
        <dbReference type="SAM" id="MobiDB-lite"/>
    </source>
</evidence>
<evidence type="ECO:0000256" key="3">
    <source>
        <dbReference type="SAM" id="SignalP"/>
    </source>
</evidence>
<comment type="similarity">
    <text evidence="1">Belongs to the membrane fusion protein (MFP) (TC 8.A.1) family.</text>
</comment>
<feature type="region of interest" description="Disordered" evidence="2">
    <location>
        <begin position="334"/>
        <end position="388"/>
    </location>
</feature>
<evidence type="ECO:0000259" key="4">
    <source>
        <dbReference type="Pfam" id="PF25917"/>
    </source>
</evidence>
<organism evidence="7 8">
    <name type="scientific">Vibrio caribbeanicus ATCC BAA-2122</name>
    <dbReference type="NCBI Taxonomy" id="796620"/>
    <lineage>
        <taxon>Bacteria</taxon>
        <taxon>Pseudomonadati</taxon>
        <taxon>Pseudomonadota</taxon>
        <taxon>Gammaproteobacteria</taxon>
        <taxon>Vibrionales</taxon>
        <taxon>Vibrionaceae</taxon>
        <taxon>Vibrio</taxon>
    </lineage>
</organism>
<dbReference type="AlphaFoldDB" id="E3BF83"/>
<dbReference type="Proteomes" id="UP000002943">
    <property type="component" value="Unassembled WGS sequence"/>
</dbReference>
<dbReference type="InterPro" id="IPR058625">
    <property type="entry name" value="MdtA-like_BSH"/>
</dbReference>
<keyword evidence="8" id="KW-1185">Reference proteome</keyword>
<keyword evidence="3" id="KW-0732">Signal</keyword>
<feature type="domain" description="YknX-like C-terminal permuted SH3-like" evidence="6">
    <location>
        <begin position="275"/>
        <end position="338"/>
    </location>
</feature>
<dbReference type="GO" id="GO:1990281">
    <property type="term" value="C:efflux pump complex"/>
    <property type="evidence" value="ECO:0007669"/>
    <property type="project" value="TreeGrafter"/>
</dbReference>
<dbReference type="Pfam" id="PF25989">
    <property type="entry name" value="YknX_C"/>
    <property type="match status" value="1"/>
</dbReference>
<dbReference type="Pfam" id="PF25917">
    <property type="entry name" value="BSH_RND"/>
    <property type="match status" value="1"/>
</dbReference>
<dbReference type="InterPro" id="IPR058637">
    <property type="entry name" value="YknX-like_C"/>
</dbReference>
<dbReference type="RefSeq" id="WP_009599545.1">
    <property type="nucleotide sequence ID" value="NZ_AEIU01000014.1"/>
</dbReference>
<reference evidence="7 8" key="1">
    <citation type="journal article" date="2012" name="Int. J. Syst. Evol. Microbiol.">
        <title>Vibrio caribbeanicus sp. nov., isolated from the marine sponge Scleritoderma cyanea.</title>
        <authorList>
            <person name="Hoffmann M."/>
            <person name="Monday S.R."/>
            <person name="Allard M.W."/>
            <person name="Strain E.A."/>
            <person name="Whittaker P."/>
            <person name="Naum M."/>
            <person name="McCarthy P.J."/>
            <person name="Lopez J.V."/>
            <person name="Fischer M."/>
            <person name="Brown E.W."/>
        </authorList>
    </citation>
    <scope>NUCLEOTIDE SEQUENCE [LARGE SCALE GENOMIC DNA]</scope>
    <source>
        <strain evidence="7 8">ATCC BAA-2122</strain>
    </source>
</reference>
<evidence type="ECO:0000256" key="1">
    <source>
        <dbReference type="ARBA" id="ARBA00009477"/>
    </source>
</evidence>
<accession>E3BF83</accession>
<comment type="caution">
    <text evidence="7">The sequence shown here is derived from an EMBL/GenBank/DDBJ whole genome shotgun (WGS) entry which is preliminary data.</text>
</comment>
<dbReference type="FunFam" id="2.40.30.170:FF:000010">
    <property type="entry name" value="Efflux RND transporter periplasmic adaptor subunit"/>
    <property type="match status" value="1"/>
</dbReference>
<name>E3BF83_9VIBR</name>